<dbReference type="UniPathway" id="UPA00973"/>
<evidence type="ECO:0000256" key="3">
    <source>
        <dbReference type="ARBA" id="ARBA00022679"/>
    </source>
</evidence>
<dbReference type="HAMAP" id="MF_00523">
    <property type="entry name" value="LpxD"/>
    <property type="match status" value="1"/>
</dbReference>
<dbReference type="EMBL" id="AP018005">
    <property type="protein sequence ID" value="BBB15342.1"/>
    <property type="molecule type" value="Genomic_DNA"/>
</dbReference>
<gene>
    <name evidence="7 9" type="primary">lpxD</name>
    <name evidence="9" type="ORF">RVIR1_08590</name>
</gene>
<sequence length="346" mass="37107">MQRSHRLEEIARLINADLKGDPNCVISGIMTLQNAKPGQISFLDNKRYLKYLSHTQASAVILRAEYAADSPCDSLITVDPYLAFAKIAKLFEKPRQSQAGIHSTAIIGEQCQIHPSASIAAFCVIGNHTSIAEGVVIAPGCQLGEGISIAANSRLEPNVTLYADTVIGKRVIIHSGSVLGSDGFGLAKEKDAWVKIPQLGKVIIGDDVEIGANVSIDRGALEDTVIAKGVKLDNQIQIGHNVHIGENTAIAGCTGIAGSTHIGKNCMIGGGVCINGHIEIADNVMITGMSSVVHSIHTPGIYSSTQSVQPQREWQKNSARFRQLDKIVKRLKKIEGFFAKETKKIE</sequence>
<dbReference type="Gene3D" id="1.20.5.170">
    <property type="match status" value="1"/>
</dbReference>
<organism evidence="9 10">
    <name type="scientific">Candidatus Rickettsiella viridis</name>
    <dbReference type="NCBI Taxonomy" id="676208"/>
    <lineage>
        <taxon>Bacteria</taxon>
        <taxon>Pseudomonadati</taxon>
        <taxon>Pseudomonadota</taxon>
        <taxon>Gammaproteobacteria</taxon>
        <taxon>Legionellales</taxon>
        <taxon>Coxiellaceae</taxon>
        <taxon>Rickettsiella</taxon>
    </lineage>
</organism>
<dbReference type="NCBIfam" id="NF002060">
    <property type="entry name" value="PRK00892.1"/>
    <property type="match status" value="1"/>
</dbReference>
<evidence type="ECO:0000256" key="6">
    <source>
        <dbReference type="ARBA" id="ARBA00023315"/>
    </source>
</evidence>
<evidence type="ECO:0000256" key="2">
    <source>
        <dbReference type="ARBA" id="ARBA00022556"/>
    </source>
</evidence>
<comment type="similarity">
    <text evidence="7">Belongs to the transferase hexapeptide repeat family. LpxD subfamily.</text>
</comment>
<evidence type="ECO:0000259" key="8">
    <source>
        <dbReference type="Pfam" id="PF04613"/>
    </source>
</evidence>
<dbReference type="Proteomes" id="UP000282483">
    <property type="component" value="Chromosome"/>
</dbReference>
<dbReference type="PANTHER" id="PTHR43378">
    <property type="entry name" value="UDP-3-O-ACYLGLUCOSAMINE N-ACYLTRANSFERASE"/>
    <property type="match status" value="1"/>
</dbReference>
<reference evidence="9 10" key="1">
    <citation type="submission" date="2017-03" db="EMBL/GenBank/DDBJ databases">
        <title>The genome sequence of Candidatus Rickettsiella viridis.</title>
        <authorList>
            <person name="Nikoh N."/>
            <person name="Tsuchida T."/>
            <person name="Yamaguchi K."/>
            <person name="Maeda T."/>
            <person name="Shigenobu S."/>
            <person name="Fukatsu T."/>
        </authorList>
    </citation>
    <scope>NUCLEOTIDE SEQUENCE [LARGE SCALE GENOMIC DNA]</scope>
    <source>
        <strain evidence="9 10">Ap-RA04</strain>
    </source>
</reference>
<accession>A0A2Z5V4H6</accession>
<dbReference type="NCBIfam" id="TIGR01853">
    <property type="entry name" value="lipid_A_lpxD"/>
    <property type="match status" value="1"/>
</dbReference>
<dbReference type="CDD" id="cd03352">
    <property type="entry name" value="LbH_LpxD"/>
    <property type="match status" value="1"/>
</dbReference>
<dbReference type="InterPro" id="IPR011004">
    <property type="entry name" value="Trimer_LpxA-like_sf"/>
</dbReference>
<name>A0A2Z5V4H6_9COXI</name>
<evidence type="ECO:0000256" key="4">
    <source>
        <dbReference type="ARBA" id="ARBA00022737"/>
    </source>
</evidence>
<dbReference type="Gene3D" id="2.160.10.10">
    <property type="entry name" value="Hexapeptide repeat proteins"/>
    <property type="match status" value="1"/>
</dbReference>
<keyword evidence="4 7" id="KW-0677">Repeat</keyword>
<keyword evidence="10" id="KW-1185">Reference proteome</keyword>
<evidence type="ECO:0000256" key="1">
    <source>
        <dbReference type="ARBA" id="ARBA00022516"/>
    </source>
</evidence>
<dbReference type="OrthoDB" id="9784739at2"/>
<evidence type="ECO:0000256" key="7">
    <source>
        <dbReference type="HAMAP-Rule" id="MF_00523"/>
    </source>
</evidence>
<keyword evidence="6 7" id="KW-0012">Acyltransferase</keyword>
<dbReference type="GO" id="GO:0009245">
    <property type="term" value="P:lipid A biosynthetic process"/>
    <property type="evidence" value="ECO:0007669"/>
    <property type="project" value="UniProtKB-UniRule"/>
</dbReference>
<feature type="domain" description="UDP-3-O-[3-hydroxymyristoyl] glucosamine N-acyltransferase non-repeat region" evidence="8">
    <location>
        <begin position="24"/>
        <end position="90"/>
    </location>
</feature>
<evidence type="ECO:0000313" key="10">
    <source>
        <dbReference type="Proteomes" id="UP000282483"/>
    </source>
</evidence>
<dbReference type="AlphaFoldDB" id="A0A2Z5V4H6"/>
<dbReference type="GO" id="GO:0103118">
    <property type="term" value="F:UDP-3-O-[(3R)-3-hydroxyacyl]-glucosamine N-acyltransferase activity"/>
    <property type="evidence" value="ECO:0007669"/>
    <property type="project" value="UniProtKB-EC"/>
</dbReference>
<keyword evidence="5 7" id="KW-0443">Lipid metabolism</keyword>
<comment type="function">
    <text evidence="7">Catalyzes the N-acylation of UDP-3-O-acylglucosamine using 3-hydroxyacyl-ACP as the acyl donor. Is involved in the biosynthesis of lipid A, a phosphorylated glycolipid that anchors the lipopolysaccharide to the outer membrane of the cell.</text>
</comment>
<dbReference type="GO" id="GO:0016020">
    <property type="term" value="C:membrane"/>
    <property type="evidence" value="ECO:0007669"/>
    <property type="project" value="GOC"/>
</dbReference>
<dbReference type="PANTHER" id="PTHR43378:SF2">
    <property type="entry name" value="UDP-3-O-ACYLGLUCOSAMINE N-ACYLTRANSFERASE 1, MITOCHONDRIAL-RELATED"/>
    <property type="match status" value="1"/>
</dbReference>
<dbReference type="InterPro" id="IPR007691">
    <property type="entry name" value="LpxD"/>
</dbReference>
<dbReference type="InterPro" id="IPR001451">
    <property type="entry name" value="Hexapep"/>
</dbReference>
<proteinExistence type="inferred from homology"/>
<dbReference type="Pfam" id="PF04613">
    <property type="entry name" value="LpxD"/>
    <property type="match status" value="1"/>
</dbReference>
<comment type="subunit">
    <text evidence="7">Homotrimer.</text>
</comment>
<dbReference type="KEGG" id="rvi:RVIR1_08590"/>
<dbReference type="GO" id="GO:0016410">
    <property type="term" value="F:N-acyltransferase activity"/>
    <property type="evidence" value="ECO:0007669"/>
    <property type="project" value="InterPro"/>
</dbReference>
<dbReference type="Gene3D" id="3.40.1390.10">
    <property type="entry name" value="MurE/MurF, N-terminal domain"/>
    <property type="match status" value="1"/>
</dbReference>
<dbReference type="RefSeq" id="WP_126322804.1">
    <property type="nucleotide sequence ID" value="NZ_AP018005.1"/>
</dbReference>
<dbReference type="EC" id="2.3.1.191" evidence="7"/>
<evidence type="ECO:0000313" key="9">
    <source>
        <dbReference type="EMBL" id="BBB15342.1"/>
    </source>
</evidence>
<keyword evidence="3 7" id="KW-0808">Transferase</keyword>
<dbReference type="Pfam" id="PF00132">
    <property type="entry name" value="Hexapep"/>
    <property type="match status" value="2"/>
</dbReference>
<dbReference type="InterPro" id="IPR020573">
    <property type="entry name" value="UDP_GlcNAc_AcTrfase_non-rep"/>
</dbReference>
<evidence type="ECO:0000256" key="5">
    <source>
        <dbReference type="ARBA" id="ARBA00023098"/>
    </source>
</evidence>
<comment type="pathway">
    <text evidence="7">Bacterial outer membrane biogenesis; LPS lipid A biosynthesis.</text>
</comment>
<keyword evidence="1 7" id="KW-0444">Lipid biosynthesis</keyword>
<protein>
    <recommendedName>
        <fullName evidence="7">UDP-3-O-acylglucosamine N-acyltransferase</fullName>
        <ecNumber evidence="7">2.3.1.191</ecNumber>
    </recommendedName>
</protein>
<feature type="active site" description="Proton acceptor" evidence="7">
    <location>
        <position position="240"/>
    </location>
</feature>
<dbReference type="SUPFAM" id="SSF51161">
    <property type="entry name" value="Trimeric LpxA-like enzymes"/>
    <property type="match status" value="1"/>
</dbReference>
<comment type="catalytic activity">
    <reaction evidence="7">
        <text>a UDP-3-O-[(3R)-3-hydroxyacyl]-alpha-D-glucosamine + a (3R)-hydroxyacyl-[ACP] = a UDP-2-N,3-O-bis[(3R)-3-hydroxyacyl]-alpha-D-glucosamine + holo-[ACP] + H(+)</text>
        <dbReference type="Rhea" id="RHEA:53836"/>
        <dbReference type="Rhea" id="RHEA-COMP:9685"/>
        <dbReference type="Rhea" id="RHEA-COMP:9945"/>
        <dbReference type="ChEBI" id="CHEBI:15378"/>
        <dbReference type="ChEBI" id="CHEBI:64479"/>
        <dbReference type="ChEBI" id="CHEBI:78827"/>
        <dbReference type="ChEBI" id="CHEBI:137740"/>
        <dbReference type="ChEBI" id="CHEBI:137748"/>
        <dbReference type="EC" id="2.3.1.191"/>
    </reaction>
</comment>
<keyword evidence="2 7" id="KW-0441">Lipid A biosynthesis</keyword>